<sequence>MSNKNNDRIRANPKFRELAQKRSRTAWGLTALVLGVYYGYMLLVGMAPEWLAQPLSEGGTLSLGVPVGAFIIFFAWACTGLYVRRANSEFDRLNAEIVEEAGK</sequence>
<dbReference type="PANTHER" id="PTHR38598:SF1">
    <property type="entry name" value="INNER MEMBRANE PROTEIN YJCH"/>
    <property type="match status" value="1"/>
</dbReference>
<comment type="caution">
    <text evidence="2">The sequence shown here is derived from an EMBL/GenBank/DDBJ whole genome shotgun (WGS) entry which is preliminary data.</text>
</comment>
<keyword evidence="1" id="KW-0472">Membrane</keyword>
<dbReference type="GO" id="GO:0005886">
    <property type="term" value="C:plasma membrane"/>
    <property type="evidence" value="ECO:0007669"/>
    <property type="project" value="TreeGrafter"/>
</dbReference>
<name>A0A6B2KRQ4_9NEIS</name>
<protein>
    <submittedName>
        <fullName evidence="2">DUF485 domain-containing protein</fullName>
    </submittedName>
</protein>
<dbReference type="EMBL" id="JAAGAA010000006">
    <property type="protein sequence ID" value="NDV12922.1"/>
    <property type="molecule type" value="Genomic_DNA"/>
</dbReference>
<evidence type="ECO:0000313" key="2">
    <source>
        <dbReference type="EMBL" id="NDV12922.1"/>
    </source>
</evidence>
<dbReference type="RefSeq" id="WP_163316127.1">
    <property type="nucleotide sequence ID" value="NZ_JAAGAA010000006.1"/>
</dbReference>
<dbReference type="Pfam" id="PF04341">
    <property type="entry name" value="DUF485"/>
    <property type="match status" value="1"/>
</dbReference>
<feature type="transmembrane region" description="Helical" evidence="1">
    <location>
        <begin position="63"/>
        <end position="83"/>
    </location>
</feature>
<feature type="transmembrane region" description="Helical" evidence="1">
    <location>
        <begin position="25"/>
        <end position="43"/>
    </location>
</feature>
<keyword evidence="1" id="KW-0812">Transmembrane</keyword>
<dbReference type="PANTHER" id="PTHR38598">
    <property type="entry name" value="INNER MEMBRANE PROTEIN YJCH"/>
    <property type="match status" value="1"/>
</dbReference>
<dbReference type="InterPro" id="IPR052959">
    <property type="entry name" value="Inner_membrane_assoc"/>
</dbReference>
<dbReference type="AlphaFoldDB" id="A0A6B2KRQ4"/>
<dbReference type="Proteomes" id="UP000482578">
    <property type="component" value="Unassembled WGS sequence"/>
</dbReference>
<evidence type="ECO:0000256" key="1">
    <source>
        <dbReference type="SAM" id="Phobius"/>
    </source>
</evidence>
<accession>A0A6B2KRQ4</accession>
<organism evidence="2 3">
    <name type="scientific">Crenobacter caeni</name>
    <dbReference type="NCBI Taxonomy" id="2705474"/>
    <lineage>
        <taxon>Bacteria</taxon>
        <taxon>Pseudomonadati</taxon>
        <taxon>Pseudomonadota</taxon>
        <taxon>Betaproteobacteria</taxon>
        <taxon>Neisseriales</taxon>
        <taxon>Neisseriaceae</taxon>
        <taxon>Crenobacter</taxon>
    </lineage>
</organism>
<evidence type="ECO:0000313" key="3">
    <source>
        <dbReference type="Proteomes" id="UP000482578"/>
    </source>
</evidence>
<gene>
    <name evidence="2" type="ORF">GZH52_08915</name>
</gene>
<reference evidence="2 3" key="1">
    <citation type="submission" date="2020-02" db="EMBL/GenBank/DDBJ databases">
        <authorList>
            <person name="Yang Z."/>
        </authorList>
    </citation>
    <scope>NUCLEOTIDE SEQUENCE [LARGE SCALE GENOMIC DNA]</scope>
    <source>
        <strain evidence="2 3">HX-7-9</strain>
    </source>
</reference>
<proteinExistence type="predicted"/>
<keyword evidence="1" id="KW-1133">Transmembrane helix</keyword>
<dbReference type="InterPro" id="IPR007436">
    <property type="entry name" value="DUF485"/>
</dbReference>
<keyword evidence="3" id="KW-1185">Reference proteome</keyword>